<evidence type="ECO:0000256" key="4">
    <source>
        <dbReference type="ARBA" id="ARBA00022692"/>
    </source>
</evidence>
<accession>Q67K51</accession>
<dbReference type="InterPro" id="IPR027469">
    <property type="entry name" value="Cation_efflux_TMD_sf"/>
</dbReference>
<dbReference type="GO" id="GO:0016020">
    <property type="term" value="C:membrane"/>
    <property type="evidence" value="ECO:0007669"/>
    <property type="project" value="UniProtKB-SubCell"/>
</dbReference>
<dbReference type="PANTHER" id="PTHR43840">
    <property type="entry name" value="MITOCHONDRIAL METAL TRANSPORTER 1-RELATED"/>
    <property type="match status" value="1"/>
</dbReference>
<dbReference type="GO" id="GO:0008324">
    <property type="term" value="F:monoatomic cation transmembrane transporter activity"/>
    <property type="evidence" value="ECO:0007669"/>
    <property type="project" value="InterPro"/>
</dbReference>
<feature type="domain" description="Cation efflux protein cytoplasmic" evidence="9">
    <location>
        <begin position="247"/>
        <end position="320"/>
    </location>
</feature>
<dbReference type="SUPFAM" id="SSF160240">
    <property type="entry name" value="Cation efflux protein cytoplasmic domain-like"/>
    <property type="match status" value="1"/>
</dbReference>
<keyword evidence="4 7" id="KW-0812">Transmembrane</keyword>
<dbReference type="EMBL" id="AP006840">
    <property type="protein sequence ID" value="BAD41947.1"/>
    <property type="molecule type" value="Genomic_DNA"/>
</dbReference>
<dbReference type="InterPro" id="IPR027470">
    <property type="entry name" value="Cation_efflux_CTD"/>
</dbReference>
<feature type="transmembrane region" description="Helical" evidence="7">
    <location>
        <begin position="115"/>
        <end position="136"/>
    </location>
</feature>
<keyword evidence="11" id="KW-1185">Reference proteome</keyword>
<dbReference type="eggNOG" id="COG0053">
    <property type="taxonomic scope" value="Bacteria"/>
</dbReference>
<evidence type="ECO:0000259" key="8">
    <source>
        <dbReference type="Pfam" id="PF01545"/>
    </source>
</evidence>
<evidence type="ECO:0000313" key="10">
    <source>
        <dbReference type="EMBL" id="BAD41947.1"/>
    </source>
</evidence>
<keyword evidence="5 7" id="KW-1133">Transmembrane helix</keyword>
<dbReference type="KEGG" id="sth:STH2964"/>
<dbReference type="HOGENOM" id="CLU_013430_3_5_9"/>
<dbReference type="PANTHER" id="PTHR43840:SF50">
    <property type="entry name" value="MANGANESE EFFLUX SYSTEM PROTEIN MNES"/>
    <property type="match status" value="1"/>
</dbReference>
<comment type="subcellular location">
    <subcellularLocation>
        <location evidence="1">Membrane</location>
        <topology evidence="1">Multi-pass membrane protein</topology>
    </subcellularLocation>
</comment>
<organism evidence="10 11">
    <name type="scientific">Symbiobacterium thermophilum (strain DSM 24528 / JCM 14929 / IAM 14863 / T)</name>
    <dbReference type="NCBI Taxonomy" id="292459"/>
    <lineage>
        <taxon>Bacteria</taxon>
        <taxon>Bacillati</taxon>
        <taxon>Bacillota</taxon>
        <taxon>Clostridia</taxon>
        <taxon>Eubacteriales</taxon>
        <taxon>Symbiobacteriaceae</taxon>
        <taxon>Symbiobacterium</taxon>
    </lineage>
</organism>
<gene>
    <name evidence="10" type="ordered locus">STH2964</name>
</gene>
<proteinExistence type="inferred from homology"/>
<evidence type="ECO:0000256" key="5">
    <source>
        <dbReference type="ARBA" id="ARBA00022989"/>
    </source>
</evidence>
<dbReference type="FunFam" id="1.20.1510.10:FF:000006">
    <property type="entry name" value="Divalent cation efflux transporter"/>
    <property type="match status" value="1"/>
</dbReference>
<dbReference type="Gene3D" id="3.30.70.1350">
    <property type="entry name" value="Cation efflux protein, cytoplasmic domain"/>
    <property type="match status" value="1"/>
</dbReference>
<feature type="transmembrane region" description="Helical" evidence="7">
    <location>
        <begin position="148"/>
        <end position="168"/>
    </location>
</feature>
<dbReference type="Pfam" id="PF16916">
    <property type="entry name" value="ZT_dimer"/>
    <property type="match status" value="1"/>
</dbReference>
<evidence type="ECO:0000256" key="3">
    <source>
        <dbReference type="ARBA" id="ARBA00022448"/>
    </source>
</evidence>
<keyword evidence="6 7" id="KW-0472">Membrane</keyword>
<evidence type="ECO:0000256" key="7">
    <source>
        <dbReference type="SAM" id="Phobius"/>
    </source>
</evidence>
<protein>
    <submittedName>
        <fullName evidence="10">Cation efflux system protein</fullName>
    </submittedName>
</protein>
<dbReference type="InterPro" id="IPR050291">
    <property type="entry name" value="CDF_Transporter"/>
</dbReference>
<sequence>MRVLCRLGKVSSGQLSFTAETPADREKAGCAPIDTTSARQAQSQKGAWLSVATYCLLSAAKLTVGWLSGSQAIAADGINNATDVLGSAAVLLGVKIAQRPADDEHRYGHERAEGVASLVVATIMGLASLEVGRGAVLALLSPERGAPAAWSLWVALGSAAILLAVYTYNLRLARHTGSKALEAAAYDHLSDFFISVGAAAGILGSQVGWRWADPLAGLLVAALIARTAWSIGSEAAHMLMDGFADRARIAALEEVVLGVQGVTGVQSLRARLMGSRVHVDVTVLVPSQMSIVEAHAVADRVEEALIRLSDVREVHVHVEPDVVAQAK</sequence>
<evidence type="ECO:0000259" key="9">
    <source>
        <dbReference type="Pfam" id="PF16916"/>
    </source>
</evidence>
<reference evidence="10 11" key="1">
    <citation type="journal article" date="2004" name="Nucleic Acids Res.">
        <title>Genome sequence of Symbiobacterium thermophilum, an uncultivable bacterium that depends on microbial commensalism.</title>
        <authorList>
            <person name="Ueda K."/>
            <person name="Yamashita A."/>
            <person name="Ishikawa J."/>
            <person name="Shimada M."/>
            <person name="Watsuji T."/>
            <person name="Morimura K."/>
            <person name="Ikeda H."/>
            <person name="Hattori M."/>
            <person name="Beppu T."/>
        </authorList>
    </citation>
    <scope>NUCLEOTIDE SEQUENCE [LARGE SCALE GENOMIC DNA]</scope>
    <source>
        <strain evidence="11">T / IAM 14863</strain>
    </source>
</reference>
<dbReference type="Pfam" id="PF01545">
    <property type="entry name" value="Cation_efflux"/>
    <property type="match status" value="1"/>
</dbReference>
<comment type="similarity">
    <text evidence="2">Belongs to the cation diffusion facilitator (CDF) transporter (TC 2.A.4) family.</text>
</comment>
<evidence type="ECO:0000256" key="6">
    <source>
        <dbReference type="ARBA" id="ARBA00023136"/>
    </source>
</evidence>
<dbReference type="STRING" id="292459.STH2964"/>
<evidence type="ECO:0000313" key="11">
    <source>
        <dbReference type="Proteomes" id="UP000000417"/>
    </source>
</evidence>
<dbReference type="Gene3D" id="1.20.1510.10">
    <property type="entry name" value="Cation efflux protein transmembrane domain"/>
    <property type="match status" value="1"/>
</dbReference>
<dbReference type="InterPro" id="IPR058533">
    <property type="entry name" value="Cation_efflux_TM"/>
</dbReference>
<dbReference type="NCBIfam" id="TIGR01297">
    <property type="entry name" value="CDF"/>
    <property type="match status" value="1"/>
</dbReference>
<dbReference type="InterPro" id="IPR036837">
    <property type="entry name" value="Cation_efflux_CTD_sf"/>
</dbReference>
<dbReference type="InterPro" id="IPR002524">
    <property type="entry name" value="Cation_efflux"/>
</dbReference>
<evidence type="ECO:0000256" key="2">
    <source>
        <dbReference type="ARBA" id="ARBA00008114"/>
    </source>
</evidence>
<evidence type="ECO:0000256" key="1">
    <source>
        <dbReference type="ARBA" id="ARBA00004141"/>
    </source>
</evidence>
<dbReference type="SUPFAM" id="SSF161111">
    <property type="entry name" value="Cation efflux protein transmembrane domain-like"/>
    <property type="match status" value="1"/>
</dbReference>
<dbReference type="Proteomes" id="UP000000417">
    <property type="component" value="Chromosome"/>
</dbReference>
<keyword evidence="3" id="KW-0813">Transport</keyword>
<dbReference type="AlphaFoldDB" id="Q67K51"/>
<name>Q67K51_SYMTH</name>
<feature type="domain" description="Cation efflux protein transmembrane" evidence="8">
    <location>
        <begin position="48"/>
        <end position="240"/>
    </location>
</feature>